<feature type="region of interest" description="Disordered" evidence="1">
    <location>
        <begin position="1"/>
        <end position="20"/>
    </location>
</feature>
<gene>
    <name evidence="2" type="ORF">GCM10010140_42650</name>
</gene>
<protein>
    <submittedName>
        <fullName evidence="2">Uncharacterized protein</fullName>
    </submittedName>
</protein>
<keyword evidence="3" id="KW-1185">Reference proteome</keyword>
<evidence type="ECO:0000313" key="3">
    <source>
        <dbReference type="Proteomes" id="UP000611554"/>
    </source>
</evidence>
<dbReference type="Proteomes" id="UP000611554">
    <property type="component" value="Unassembled WGS sequence"/>
</dbReference>
<organism evidence="2 3">
    <name type="scientific">Streptosporangium pseudovulgare</name>
    <dbReference type="NCBI Taxonomy" id="35765"/>
    <lineage>
        <taxon>Bacteria</taxon>
        <taxon>Bacillati</taxon>
        <taxon>Actinomycetota</taxon>
        <taxon>Actinomycetes</taxon>
        <taxon>Streptosporangiales</taxon>
        <taxon>Streptosporangiaceae</taxon>
        <taxon>Streptosporangium</taxon>
    </lineage>
</organism>
<dbReference type="RefSeq" id="WP_189248207.1">
    <property type="nucleotide sequence ID" value="NZ_BMQJ01000010.1"/>
</dbReference>
<comment type="caution">
    <text evidence="2">The sequence shown here is derived from an EMBL/GenBank/DDBJ whole genome shotgun (WGS) entry which is preliminary data.</text>
</comment>
<sequence>MKRPGGAARRPAGDPPFEEDCTPALILGEAFPPAGDAAITDPIITWRLLSTMAG</sequence>
<evidence type="ECO:0000313" key="2">
    <source>
        <dbReference type="EMBL" id="GGQ07774.1"/>
    </source>
</evidence>
<reference evidence="3" key="1">
    <citation type="journal article" date="2019" name="Int. J. Syst. Evol. Microbiol.">
        <title>The Global Catalogue of Microorganisms (GCM) 10K type strain sequencing project: providing services to taxonomists for standard genome sequencing and annotation.</title>
        <authorList>
            <consortium name="The Broad Institute Genomics Platform"/>
            <consortium name="The Broad Institute Genome Sequencing Center for Infectious Disease"/>
            <person name="Wu L."/>
            <person name="Ma J."/>
        </authorList>
    </citation>
    <scope>NUCLEOTIDE SEQUENCE [LARGE SCALE GENOMIC DNA]</scope>
    <source>
        <strain evidence="3">JCM 3115</strain>
    </source>
</reference>
<accession>A0ABQ2R0R6</accession>
<dbReference type="EMBL" id="BMQJ01000010">
    <property type="protein sequence ID" value="GGQ07774.1"/>
    <property type="molecule type" value="Genomic_DNA"/>
</dbReference>
<name>A0ABQ2R0R6_9ACTN</name>
<evidence type="ECO:0000256" key="1">
    <source>
        <dbReference type="SAM" id="MobiDB-lite"/>
    </source>
</evidence>
<proteinExistence type="predicted"/>